<evidence type="ECO:0000256" key="5">
    <source>
        <dbReference type="ARBA" id="ARBA00022960"/>
    </source>
</evidence>
<evidence type="ECO:0000313" key="11">
    <source>
        <dbReference type="Proteomes" id="UP000029393"/>
    </source>
</evidence>
<keyword evidence="11" id="KW-1185">Reference proteome</keyword>
<dbReference type="PATRIC" id="fig|1384056.3.peg.1582"/>
<feature type="transmembrane region" description="Helical" evidence="9">
    <location>
        <begin position="93"/>
        <end position="110"/>
    </location>
</feature>
<evidence type="ECO:0000256" key="9">
    <source>
        <dbReference type="SAM" id="Phobius"/>
    </source>
</evidence>
<comment type="caution">
    <text evidence="10">The sequence shown here is derived from an EMBL/GenBank/DDBJ whole genome shotgun (WGS) entry which is preliminary data.</text>
</comment>
<dbReference type="eggNOG" id="COG2891">
    <property type="taxonomic scope" value="Bacteria"/>
</dbReference>
<evidence type="ECO:0000256" key="8">
    <source>
        <dbReference type="PIRNR" id="PIRNR018472"/>
    </source>
</evidence>
<evidence type="ECO:0000256" key="2">
    <source>
        <dbReference type="ARBA" id="ARBA00007776"/>
    </source>
</evidence>
<evidence type="ECO:0000313" key="10">
    <source>
        <dbReference type="EMBL" id="KFN45975.1"/>
    </source>
</evidence>
<reference evidence="10 11" key="1">
    <citation type="submission" date="2013-09" db="EMBL/GenBank/DDBJ databases">
        <title>Genome sequencing of Arenimonas metalli.</title>
        <authorList>
            <person name="Chen F."/>
            <person name="Wang G."/>
        </authorList>
    </citation>
    <scope>NUCLEOTIDE SEQUENCE [LARGE SCALE GENOMIC DNA]</scope>
    <source>
        <strain evidence="10 11">CF5-1</strain>
    </source>
</reference>
<protein>
    <recommendedName>
        <fullName evidence="8">Rod shape-determining protein MreD</fullName>
    </recommendedName>
</protein>
<comment type="similarity">
    <text evidence="2 8">Belongs to the MreD family.</text>
</comment>
<dbReference type="InterPro" id="IPR026034">
    <property type="entry name" value="MreD_proteobac"/>
</dbReference>
<keyword evidence="6 9" id="KW-1133">Transmembrane helix</keyword>
<dbReference type="NCBIfam" id="TIGR03426">
    <property type="entry name" value="shape_MreD"/>
    <property type="match status" value="1"/>
</dbReference>
<organism evidence="10 11">
    <name type="scientific">Arenimonas metalli CF5-1</name>
    <dbReference type="NCBI Taxonomy" id="1384056"/>
    <lineage>
        <taxon>Bacteria</taxon>
        <taxon>Pseudomonadati</taxon>
        <taxon>Pseudomonadota</taxon>
        <taxon>Gammaproteobacteria</taxon>
        <taxon>Lysobacterales</taxon>
        <taxon>Lysobacteraceae</taxon>
        <taxon>Arenimonas</taxon>
    </lineage>
</organism>
<dbReference type="InterPro" id="IPR007227">
    <property type="entry name" value="Cell_shape_determining_MreD"/>
</dbReference>
<dbReference type="RefSeq" id="WP_034212512.1">
    <property type="nucleotide sequence ID" value="NZ_AVCK01000021.1"/>
</dbReference>
<gene>
    <name evidence="10" type="ORF">N787_11850</name>
</gene>
<feature type="transmembrane region" description="Helical" evidence="9">
    <location>
        <begin position="9"/>
        <end position="32"/>
    </location>
</feature>
<name>A0A091BNT5_9GAMM</name>
<dbReference type="STRING" id="1384056.N787_11850"/>
<evidence type="ECO:0000256" key="4">
    <source>
        <dbReference type="ARBA" id="ARBA00022692"/>
    </source>
</evidence>
<dbReference type="PIRSF" id="PIRSF018472">
    <property type="entry name" value="MreD_proteobac"/>
    <property type="match status" value="1"/>
</dbReference>
<evidence type="ECO:0000256" key="1">
    <source>
        <dbReference type="ARBA" id="ARBA00004651"/>
    </source>
</evidence>
<keyword evidence="3 8" id="KW-1003">Cell membrane</keyword>
<dbReference type="EMBL" id="AVCK01000021">
    <property type="protein sequence ID" value="KFN45975.1"/>
    <property type="molecule type" value="Genomic_DNA"/>
</dbReference>
<feature type="transmembrane region" description="Helical" evidence="9">
    <location>
        <begin position="130"/>
        <end position="150"/>
    </location>
</feature>
<dbReference type="Pfam" id="PF04093">
    <property type="entry name" value="MreD"/>
    <property type="match status" value="1"/>
</dbReference>
<dbReference type="AlphaFoldDB" id="A0A091BNT5"/>
<keyword evidence="5 8" id="KW-0133">Cell shape</keyword>
<keyword evidence="8" id="KW-0997">Cell inner membrane</keyword>
<sequence length="162" mass="17952">MTRSPSPWLLYGSLVFSLLVLVVPIPGGLGPARPYLLAMLLCYWLLEAPDRIGLGVAFLAGLAADLVAGTLFGEQALRLVVLVFLVQRFRARLRFFPLWQQALAVAALLVNDRLIAAAIQFASGAGLPPWTTWLSPLLAFALWPWMFLLLDELRLRLRERAA</sequence>
<evidence type="ECO:0000256" key="7">
    <source>
        <dbReference type="ARBA" id="ARBA00023136"/>
    </source>
</evidence>
<dbReference type="GO" id="GO:0008360">
    <property type="term" value="P:regulation of cell shape"/>
    <property type="evidence" value="ECO:0007669"/>
    <property type="project" value="UniProtKB-UniRule"/>
</dbReference>
<feature type="transmembrane region" description="Helical" evidence="9">
    <location>
        <begin position="52"/>
        <end position="72"/>
    </location>
</feature>
<dbReference type="GO" id="GO:0005886">
    <property type="term" value="C:plasma membrane"/>
    <property type="evidence" value="ECO:0007669"/>
    <property type="project" value="UniProtKB-SubCell"/>
</dbReference>
<comment type="function">
    <text evidence="8">Involved in formation of the rod shape of the cell. May also contribute to regulation of formation of penicillin-binding proteins.</text>
</comment>
<dbReference type="Proteomes" id="UP000029393">
    <property type="component" value="Unassembled WGS sequence"/>
</dbReference>
<accession>A0A091BNT5</accession>
<comment type="subcellular location">
    <subcellularLocation>
        <location evidence="8">Cell inner membrane</location>
    </subcellularLocation>
    <subcellularLocation>
        <location evidence="1">Cell membrane</location>
        <topology evidence="1">Multi-pass membrane protein</topology>
    </subcellularLocation>
</comment>
<proteinExistence type="inferred from homology"/>
<keyword evidence="7 8" id="KW-0472">Membrane</keyword>
<dbReference type="PANTHER" id="PTHR37484:SF1">
    <property type="entry name" value="ROD SHAPE-DETERMINING PROTEIN MRED"/>
    <property type="match status" value="1"/>
</dbReference>
<dbReference type="PANTHER" id="PTHR37484">
    <property type="entry name" value="ROD SHAPE-DETERMINING PROTEIN MRED"/>
    <property type="match status" value="1"/>
</dbReference>
<evidence type="ECO:0000256" key="3">
    <source>
        <dbReference type="ARBA" id="ARBA00022475"/>
    </source>
</evidence>
<keyword evidence="4 9" id="KW-0812">Transmembrane</keyword>
<evidence type="ECO:0000256" key="6">
    <source>
        <dbReference type="ARBA" id="ARBA00022989"/>
    </source>
</evidence>